<feature type="active site" description="Proton acceptor; for glutaminase activity" evidence="7">
    <location>
        <position position="43"/>
    </location>
</feature>
<dbReference type="GO" id="GO:0005524">
    <property type="term" value="F:ATP binding"/>
    <property type="evidence" value="ECO:0007669"/>
    <property type="project" value="UniProtKB-UniRule"/>
</dbReference>
<accession>A0A1C2G129</accession>
<feature type="binding site" evidence="7">
    <location>
        <position position="396"/>
    </location>
    <ligand>
        <name>deamido-NAD(+)</name>
        <dbReference type="ChEBI" id="CHEBI:58437"/>
        <note>ligand shared between two neighboring subunits</note>
    </ligand>
</feature>
<keyword evidence="11" id="KW-1185">Reference proteome</keyword>
<dbReference type="PANTHER" id="PTHR23090:SF9">
    <property type="entry name" value="GLUTAMINE-DEPENDENT NAD(+) SYNTHETASE"/>
    <property type="match status" value="1"/>
</dbReference>
<dbReference type="OrthoDB" id="9760188at2"/>
<comment type="similarity">
    <text evidence="2 7 8">In the C-terminal section; belongs to the NAD synthetase family.</text>
</comment>
<dbReference type="HAMAP" id="MF_02090">
    <property type="entry name" value="NadE_glutamine_dep"/>
    <property type="match status" value="1"/>
</dbReference>
<dbReference type="InterPro" id="IPR000132">
    <property type="entry name" value="Nitrilase/CN_hydratase_CS"/>
</dbReference>
<keyword evidence="6 7" id="KW-0520">NAD</keyword>
<organism evidence="10 11">
    <name type="scientific">Acidiferrobacter thiooxydans</name>
    <dbReference type="NCBI Taxonomy" id="163359"/>
    <lineage>
        <taxon>Bacteria</taxon>
        <taxon>Pseudomonadati</taxon>
        <taxon>Pseudomonadota</taxon>
        <taxon>Gammaproteobacteria</taxon>
        <taxon>Acidiferrobacterales</taxon>
        <taxon>Acidiferrobacteraceae</taxon>
        <taxon>Acidiferrobacter</taxon>
    </lineage>
</organism>
<dbReference type="InterPro" id="IPR014729">
    <property type="entry name" value="Rossmann-like_a/b/a_fold"/>
</dbReference>
<dbReference type="Proteomes" id="UP000253250">
    <property type="component" value="Unassembled WGS sequence"/>
</dbReference>
<evidence type="ECO:0000256" key="6">
    <source>
        <dbReference type="ARBA" id="ARBA00023027"/>
    </source>
</evidence>
<feature type="active site" description="For glutaminase activity" evidence="7">
    <location>
        <position position="110"/>
    </location>
</feature>
<evidence type="ECO:0000256" key="2">
    <source>
        <dbReference type="ARBA" id="ARBA00007145"/>
    </source>
</evidence>
<dbReference type="GO" id="GO:0000257">
    <property type="term" value="F:nitrilase activity"/>
    <property type="evidence" value="ECO:0007669"/>
    <property type="project" value="UniProtKB-ARBA"/>
</dbReference>
<name>A0A1C2G129_9GAMM</name>
<keyword evidence="5 7" id="KW-0067">ATP-binding</keyword>
<dbReference type="Pfam" id="PF02540">
    <property type="entry name" value="NAD_synthase"/>
    <property type="match status" value="1"/>
</dbReference>
<dbReference type="InterPro" id="IPR022310">
    <property type="entry name" value="NAD/GMP_synthase"/>
</dbReference>
<keyword evidence="4 7" id="KW-0547">Nucleotide-binding</keyword>
<dbReference type="UniPathway" id="UPA00253">
    <property type="reaction ID" value="UER00334"/>
</dbReference>
<feature type="binding site" evidence="7">
    <location>
        <position position="116"/>
    </location>
    <ligand>
        <name>L-glutamine</name>
        <dbReference type="ChEBI" id="CHEBI:58359"/>
    </ligand>
</feature>
<dbReference type="RefSeq" id="WP_065970631.1">
    <property type="nucleotide sequence ID" value="NZ_CP080624.1"/>
</dbReference>
<dbReference type="Pfam" id="PF00795">
    <property type="entry name" value="CN_hydrolase"/>
    <property type="match status" value="1"/>
</dbReference>
<dbReference type="GO" id="GO:0004359">
    <property type="term" value="F:glutaminase activity"/>
    <property type="evidence" value="ECO:0007669"/>
    <property type="project" value="InterPro"/>
</dbReference>
<dbReference type="EMBL" id="PSYR01000002">
    <property type="protein sequence ID" value="RCN56056.1"/>
    <property type="molecule type" value="Genomic_DNA"/>
</dbReference>
<comment type="catalytic activity">
    <reaction evidence="7 8">
        <text>deamido-NAD(+) + L-glutamine + ATP + H2O = L-glutamate + AMP + diphosphate + NAD(+) + H(+)</text>
        <dbReference type="Rhea" id="RHEA:24384"/>
        <dbReference type="ChEBI" id="CHEBI:15377"/>
        <dbReference type="ChEBI" id="CHEBI:15378"/>
        <dbReference type="ChEBI" id="CHEBI:29985"/>
        <dbReference type="ChEBI" id="CHEBI:30616"/>
        <dbReference type="ChEBI" id="CHEBI:33019"/>
        <dbReference type="ChEBI" id="CHEBI:57540"/>
        <dbReference type="ChEBI" id="CHEBI:58359"/>
        <dbReference type="ChEBI" id="CHEBI:58437"/>
        <dbReference type="ChEBI" id="CHEBI:456215"/>
        <dbReference type="EC" id="6.3.5.1"/>
    </reaction>
</comment>
<dbReference type="PROSITE" id="PS50263">
    <property type="entry name" value="CN_HYDROLASE"/>
    <property type="match status" value="1"/>
</dbReference>
<dbReference type="SUPFAM" id="SSF52402">
    <property type="entry name" value="Adenine nucleotide alpha hydrolases-like"/>
    <property type="match status" value="1"/>
</dbReference>
<reference evidence="10 11" key="1">
    <citation type="submission" date="2018-02" db="EMBL/GenBank/DDBJ databases">
        <title>Insights into the biology of acidophilic members of the Acidiferrobacteraceae family derived from comparative genomic analyses.</title>
        <authorList>
            <person name="Issotta F."/>
            <person name="Thyssen C."/>
            <person name="Mena C."/>
            <person name="Moya A."/>
            <person name="Bellenberg S."/>
            <person name="Sproer C."/>
            <person name="Covarrubias P.C."/>
            <person name="Sand W."/>
            <person name="Quatrini R."/>
            <person name="Vera M."/>
        </authorList>
    </citation>
    <scope>NUCLEOTIDE SEQUENCE [LARGE SCALE GENOMIC DNA]</scope>
    <source>
        <strain evidence="11">m-1</strain>
    </source>
</reference>
<feature type="active site" description="Nucleophile; for glutaminase activity" evidence="7">
    <location>
        <position position="146"/>
    </location>
</feature>
<gene>
    <name evidence="7" type="primary">nadE</name>
    <name evidence="10" type="ORF">C4900_09250</name>
</gene>
<dbReference type="InterPro" id="IPR014445">
    <property type="entry name" value="Gln-dep_NAD_synthase"/>
</dbReference>
<dbReference type="SUPFAM" id="SSF56317">
    <property type="entry name" value="Carbon-nitrogen hydrolase"/>
    <property type="match status" value="1"/>
</dbReference>
<dbReference type="InterPro" id="IPR003694">
    <property type="entry name" value="NAD_synthase"/>
</dbReference>
<dbReference type="PROSITE" id="PS00920">
    <property type="entry name" value="NITRIL_CHT_1"/>
    <property type="match status" value="1"/>
</dbReference>
<comment type="similarity">
    <text evidence="9">Belongs to the NAD synthetase family.</text>
</comment>
<feature type="binding site" evidence="7">
    <location>
        <position position="391"/>
    </location>
    <ligand>
        <name>ATP</name>
        <dbReference type="ChEBI" id="CHEBI:30616"/>
    </ligand>
</feature>
<dbReference type="CDD" id="cd07570">
    <property type="entry name" value="GAT_Gln-NAD-synth"/>
    <property type="match status" value="1"/>
</dbReference>
<evidence type="ECO:0000313" key="11">
    <source>
        <dbReference type="Proteomes" id="UP000253250"/>
    </source>
</evidence>
<evidence type="ECO:0000256" key="5">
    <source>
        <dbReference type="ARBA" id="ARBA00022840"/>
    </source>
</evidence>
<comment type="function">
    <text evidence="7">Catalyzes the ATP-dependent amidation of deamido-NAD to form NAD. Uses L-glutamine as a nitrogen source.</text>
</comment>
<feature type="binding site" evidence="7">
    <location>
        <position position="178"/>
    </location>
    <ligand>
        <name>L-glutamine</name>
        <dbReference type="ChEBI" id="CHEBI:58359"/>
    </ligand>
</feature>
<feature type="binding site" evidence="7">
    <location>
        <position position="367"/>
    </location>
    <ligand>
        <name>deamido-NAD(+)</name>
        <dbReference type="ChEBI" id="CHEBI:58437"/>
        <note>ligand shared between two neighboring subunits</note>
    </ligand>
</feature>
<feature type="binding site" evidence="7">
    <location>
        <position position="172"/>
    </location>
    <ligand>
        <name>L-glutamine</name>
        <dbReference type="ChEBI" id="CHEBI:58359"/>
    </ligand>
</feature>
<keyword evidence="3 7" id="KW-0436">Ligase</keyword>
<dbReference type="CDD" id="cd00553">
    <property type="entry name" value="NAD_synthase"/>
    <property type="match status" value="1"/>
</dbReference>
<evidence type="ECO:0000313" key="10">
    <source>
        <dbReference type="EMBL" id="RCN56056.1"/>
    </source>
</evidence>
<evidence type="ECO:0000256" key="7">
    <source>
        <dbReference type="HAMAP-Rule" id="MF_02090"/>
    </source>
</evidence>
<dbReference type="STRING" id="163359.A9R16_12575"/>
<feature type="binding site" evidence="7">
    <location>
        <position position="506"/>
    </location>
    <ligand>
        <name>deamido-NAD(+)</name>
        <dbReference type="ChEBI" id="CHEBI:58437"/>
        <note>ligand shared between two neighboring subunits</note>
    </ligand>
</feature>
<dbReference type="NCBIfam" id="NF010588">
    <property type="entry name" value="PRK13981.1"/>
    <property type="match status" value="1"/>
</dbReference>
<evidence type="ECO:0000256" key="8">
    <source>
        <dbReference type="PIRNR" id="PIRNR006630"/>
    </source>
</evidence>
<dbReference type="NCBIfam" id="TIGR00552">
    <property type="entry name" value="nadE"/>
    <property type="match status" value="1"/>
</dbReference>
<dbReference type="PANTHER" id="PTHR23090">
    <property type="entry name" value="NH 3 /GLUTAMINE-DEPENDENT NAD + SYNTHETASE"/>
    <property type="match status" value="1"/>
</dbReference>
<dbReference type="InterPro" id="IPR036526">
    <property type="entry name" value="C-N_Hydrolase_sf"/>
</dbReference>
<sequence>MVTVALCQMCCAVGDIAGNARRMAAFARTARDRHGADVIAFPELAITGYPPEDLLLRADFVRRAQSAVEDLAAQCPDIDMLVGLPWAQDGRLYNAVAWVHAGVIAELYRKQILPNYGVFDERRYFAAGDKPLVRTVAGSAIGVTICEDLWEPGPVARAVGAGGAIVINVNASPYHRDKDRLRLKVAAARARESGATLAYVNMVGGQDELVFDGMSFVMDGRGEAIVRAAAFTEDLVIVRFAPDGTVLAGPKAAWPNGEHALYEALKLGLADYVERNGFETVVLGLSGGIDSAVTLALCRDALPHAALYAVMMPSRYTQAMSIEDARSEATALGLDLAVVPIDAAYEALAATLGDLWDGPGQGLAAENLQARIRGTLLMTIANAHRGLVVVTSNKSELAVGYTTLYGDMAGGYAPLKDVFKTDVYALARYRNGLGMVIPERVLTRAPSAELRCDQKDSDSLPSYDMLDAVLARYIEQDWDAEQLIAYGFERPMVAEILRLVRAAEHKRKQAPLGTRVTQRAFGRDWRYPVTVSYEPPST</sequence>
<dbReference type="GO" id="GO:0005737">
    <property type="term" value="C:cytoplasm"/>
    <property type="evidence" value="ECO:0007669"/>
    <property type="project" value="InterPro"/>
</dbReference>
<comment type="pathway">
    <text evidence="1 7 8">Cofactor biosynthesis; NAD(+) biosynthesis; NAD(+) from deamido-NAD(+) (L-Gln route): step 1/1.</text>
</comment>
<evidence type="ECO:0000256" key="1">
    <source>
        <dbReference type="ARBA" id="ARBA00005188"/>
    </source>
</evidence>
<feature type="binding site" evidence="7">
    <location>
        <begin position="284"/>
        <end position="291"/>
    </location>
    <ligand>
        <name>ATP</name>
        <dbReference type="ChEBI" id="CHEBI:30616"/>
    </ligand>
</feature>
<dbReference type="GO" id="GO:0008795">
    <property type="term" value="F:NAD+ synthase activity"/>
    <property type="evidence" value="ECO:0007669"/>
    <property type="project" value="UniProtKB-UniRule"/>
</dbReference>
<dbReference type="AlphaFoldDB" id="A0A1C2G129"/>
<evidence type="ECO:0000256" key="9">
    <source>
        <dbReference type="RuleBase" id="RU003811"/>
    </source>
</evidence>
<dbReference type="InterPro" id="IPR003010">
    <property type="entry name" value="C-N_Hydrolase"/>
</dbReference>
<dbReference type="Gene3D" id="3.60.110.10">
    <property type="entry name" value="Carbon-nitrogen hydrolase"/>
    <property type="match status" value="1"/>
</dbReference>
<dbReference type="FunFam" id="3.40.50.620:FF:000106">
    <property type="entry name" value="Glutamine-dependent NAD(+) synthetase"/>
    <property type="match status" value="1"/>
</dbReference>
<protein>
    <recommendedName>
        <fullName evidence="7 8">Glutamine-dependent NAD(+) synthetase</fullName>
        <ecNumber evidence="7 8">6.3.5.1</ecNumber>
    </recommendedName>
    <alternativeName>
        <fullName evidence="7 8">NAD(+) synthase [glutamine-hydrolyzing]</fullName>
    </alternativeName>
</protein>
<evidence type="ECO:0000256" key="3">
    <source>
        <dbReference type="ARBA" id="ARBA00022598"/>
    </source>
</evidence>
<dbReference type="GO" id="GO:0003952">
    <property type="term" value="F:NAD+ synthase (glutamine-hydrolyzing) activity"/>
    <property type="evidence" value="ECO:0007669"/>
    <property type="project" value="UniProtKB-UniRule"/>
</dbReference>
<evidence type="ECO:0000256" key="4">
    <source>
        <dbReference type="ARBA" id="ARBA00022741"/>
    </source>
</evidence>
<dbReference type="GO" id="GO:0009435">
    <property type="term" value="P:NAD+ biosynthetic process"/>
    <property type="evidence" value="ECO:0007669"/>
    <property type="project" value="UniProtKB-UniRule"/>
</dbReference>
<proteinExistence type="inferred from homology"/>
<comment type="caution">
    <text evidence="10">The sequence shown here is derived from an EMBL/GenBank/DDBJ whole genome shotgun (WGS) entry which is preliminary data.</text>
</comment>
<comment type="caution">
    <text evidence="7">Lacks conserved residue(s) required for the propagation of feature annotation.</text>
</comment>
<dbReference type="PIRSF" id="PIRSF006630">
    <property type="entry name" value="NADS_GAT"/>
    <property type="match status" value="1"/>
</dbReference>
<dbReference type="Gene3D" id="3.40.50.620">
    <property type="entry name" value="HUPs"/>
    <property type="match status" value="1"/>
</dbReference>
<dbReference type="EC" id="6.3.5.1" evidence="7 8"/>